<gene>
    <name evidence="2" type="ORF">PY17X_1455400</name>
    <name evidence="1" type="ORF">PYYM_1456900</name>
</gene>
<dbReference type="EMBL" id="LK934642">
    <property type="protein sequence ID" value="CDU20898.1"/>
    <property type="molecule type" value="Genomic_DNA"/>
</dbReference>
<dbReference type="EMBL" id="LM993668">
    <property type="protein sequence ID" value="VTZ81864.1"/>
    <property type="molecule type" value="Genomic_DNA"/>
</dbReference>
<protein>
    <submittedName>
        <fullName evidence="2">Uncharacterized protein</fullName>
    </submittedName>
</protein>
<evidence type="ECO:0000313" key="2">
    <source>
        <dbReference type="EMBL" id="VTZ81864.1"/>
    </source>
</evidence>
<reference evidence="3 4" key="1">
    <citation type="journal article" date="2014" name="BMC Biol.">
        <title>A comprehensive evaluation of rodent malaria parasite genomes and gene expression.</title>
        <authorList>
            <person name="Otto T.D."/>
            <person name="Bohme U."/>
            <person name="Jackson A.P."/>
            <person name="Hunt M."/>
            <person name="Franke-Fayard B."/>
            <person name="Hoeijmakers W.A."/>
            <person name="Religa A.A."/>
            <person name="Robertson L."/>
            <person name="Sanders M."/>
            <person name="Ogun S.A."/>
            <person name="Cunningham D."/>
            <person name="Erhart A."/>
            <person name="Billker O."/>
            <person name="Khan S.M."/>
            <person name="Stunnenberg H.G."/>
            <person name="Langhorne J."/>
            <person name="Holder A.A."/>
            <person name="Waters A.P."/>
            <person name="Newbold C.I."/>
            <person name="Pain A."/>
            <person name="Berriman M."/>
            <person name="Janse C.J."/>
        </authorList>
    </citation>
    <scope>NUCLEOTIDE SEQUENCE [LARGE SCALE GENOMIC DNA]</scope>
    <source>
        <strain evidence="2 3">17X</strain>
        <strain evidence="1 4">YM</strain>
    </source>
</reference>
<reference evidence="1" key="3">
    <citation type="submission" date="2014-05" db="EMBL/GenBank/DDBJ databases">
        <authorList>
            <person name="Aslett A.Martin."/>
            <person name="De Silva Nishadi"/>
        </authorList>
    </citation>
    <scope>NUCLEOTIDE SEQUENCE</scope>
    <source>
        <strain evidence="1">YM</strain>
    </source>
</reference>
<accession>A0A078KCG5</accession>
<dbReference type="OrthoDB" id="375083at2759"/>
<dbReference type="GeneID" id="3790516"/>
<sequence length="252" mass="29694">MELSVKEKKKLLENLKHRMLRIEKVIGDITFYDKNNPLKKNNSENSFDNKKNNLIEEFTQSSNQFDDFENLDEYKNNLDQIKSSLQNLSIDFCDEKKKNELIEIVKKHKHNNSISVHICIIKLVLEQISKDFLNDVYNQYKEFYIYIHSSSILDVYSAFEYKRNIILSHINFMKCYSSQIKQTLELKDYINSHKISESDSFMNRLNEIEAKNGILFSKISAINASLENATYKYALITKIFSLILSKRKSNIS</sequence>
<dbReference type="VEuPathDB" id="PlasmoDB:PYYM_1456900"/>
<organism evidence="2 3">
    <name type="scientific">Plasmodium yoelii</name>
    <dbReference type="NCBI Taxonomy" id="5861"/>
    <lineage>
        <taxon>Eukaryota</taxon>
        <taxon>Sar</taxon>
        <taxon>Alveolata</taxon>
        <taxon>Apicomplexa</taxon>
        <taxon>Aconoidasida</taxon>
        <taxon>Haemosporida</taxon>
        <taxon>Plasmodiidae</taxon>
        <taxon>Plasmodium</taxon>
        <taxon>Plasmodium (Vinckeia)</taxon>
    </lineage>
</organism>
<evidence type="ECO:0000313" key="1">
    <source>
        <dbReference type="EMBL" id="CDU20898.1"/>
    </source>
</evidence>
<reference evidence="2" key="2">
    <citation type="submission" date="2014-05" db="EMBL/GenBank/DDBJ databases">
        <authorList>
            <person name="Aslett M.A."/>
            <person name="De Silva N."/>
        </authorList>
    </citation>
    <scope>NUCLEOTIDE SEQUENCE</scope>
    <source>
        <strain evidence="2">17X</strain>
    </source>
</reference>
<dbReference type="Pfam" id="PF07426">
    <property type="entry name" value="Dynactin_p22"/>
    <property type="match status" value="1"/>
</dbReference>
<dbReference type="VEuPathDB" id="PlasmoDB:PY17X_1455400"/>
<dbReference type="KEGG" id="pyo:PY17X_1455400"/>
<dbReference type="RefSeq" id="XP_022813027.1">
    <property type="nucleotide sequence ID" value="XM_022957677.1"/>
</dbReference>
<dbReference type="AlphaFoldDB" id="A0A078KCG5"/>
<evidence type="ECO:0000313" key="4">
    <source>
        <dbReference type="Proteomes" id="UP000072904"/>
    </source>
</evidence>
<name>A0A078KCG5_PLAYE</name>
<dbReference type="VEuPathDB" id="PlasmoDB:Py17XNL_001401381"/>
<dbReference type="InterPro" id="IPR009991">
    <property type="entry name" value="DCTN3"/>
</dbReference>
<proteinExistence type="predicted"/>
<reference evidence="2" key="4">
    <citation type="submission" date="2019-05" db="EMBL/GenBank/DDBJ databases">
        <authorList>
            <consortium name="Pathogen Informatics"/>
        </authorList>
    </citation>
    <scope>NUCLEOTIDE SEQUENCE</scope>
    <source>
        <strain evidence="2">17X</strain>
    </source>
</reference>
<dbReference type="OMA" id="DFYIYIH"/>
<dbReference type="VEuPathDB" id="PlasmoDB:PY04824"/>
<dbReference type="Proteomes" id="UP000072904">
    <property type="component" value="Chromosome 14"/>
</dbReference>
<dbReference type="GO" id="GO:0005869">
    <property type="term" value="C:dynactin complex"/>
    <property type="evidence" value="ECO:0007669"/>
    <property type="project" value="InterPro"/>
</dbReference>
<dbReference type="GO" id="GO:0061640">
    <property type="term" value="P:cytoskeleton-dependent cytokinesis"/>
    <property type="evidence" value="ECO:0007669"/>
    <property type="project" value="InterPro"/>
</dbReference>
<evidence type="ECO:0000313" key="3">
    <source>
        <dbReference type="Proteomes" id="UP000072874"/>
    </source>
</evidence>
<dbReference type="Proteomes" id="UP000072874">
    <property type="component" value="Chromosome 14"/>
</dbReference>